<protein>
    <recommendedName>
        <fullName evidence="4">Gluconate 2-dehydrogenase subunit 3 family protein</fullName>
    </recommendedName>
</protein>
<sequence>MSDRYPGYDVLAKRDGLSWNDKTREVVGRRLAVGIDDHRFFDEAEWGVLRALCDRILPQPPERERPVPVAALLDLRLREGPGDGNRDVALPPTDVAWKRALAALDAESRQAQGRGFPDLTPAEQDALLRDMQEGRLAGPAWQGMAPKTFFSARLLYDLVGLYYAHPAAWSEIGFGGPASPRGYVRMGFDGRDPWEAAEAAPGREDAARRENRHVR</sequence>
<gene>
    <name evidence="2" type="ORF">QO018_001645</name>
</gene>
<comment type="caution">
    <text evidence="2">The sequence shown here is derived from an EMBL/GenBank/DDBJ whole genome shotgun (WGS) entry which is preliminary data.</text>
</comment>
<accession>A0ABU0MH76</accession>
<evidence type="ECO:0000313" key="2">
    <source>
        <dbReference type="EMBL" id="MDQ0532798.1"/>
    </source>
</evidence>
<dbReference type="EMBL" id="JAUSVU010000004">
    <property type="protein sequence ID" value="MDQ0532798.1"/>
    <property type="molecule type" value="Genomic_DNA"/>
</dbReference>
<dbReference type="Proteomes" id="UP001244552">
    <property type="component" value="Unassembled WGS sequence"/>
</dbReference>
<name>A0ABU0MH76_9PROT</name>
<keyword evidence="3" id="KW-1185">Reference proteome</keyword>
<dbReference type="RefSeq" id="WP_209980465.1">
    <property type="nucleotide sequence ID" value="NZ_JAGINO010000004.1"/>
</dbReference>
<proteinExistence type="predicted"/>
<evidence type="ECO:0000313" key="3">
    <source>
        <dbReference type="Proteomes" id="UP001244552"/>
    </source>
</evidence>
<dbReference type="InterPro" id="IPR027056">
    <property type="entry name" value="Gluconate_2DH_su3"/>
</dbReference>
<organism evidence="2 3">
    <name type="scientific">Azospirillum picis</name>
    <dbReference type="NCBI Taxonomy" id="488438"/>
    <lineage>
        <taxon>Bacteria</taxon>
        <taxon>Pseudomonadati</taxon>
        <taxon>Pseudomonadota</taxon>
        <taxon>Alphaproteobacteria</taxon>
        <taxon>Rhodospirillales</taxon>
        <taxon>Azospirillaceae</taxon>
        <taxon>Azospirillum</taxon>
    </lineage>
</organism>
<evidence type="ECO:0008006" key="4">
    <source>
        <dbReference type="Google" id="ProtNLM"/>
    </source>
</evidence>
<evidence type="ECO:0000256" key="1">
    <source>
        <dbReference type="SAM" id="MobiDB-lite"/>
    </source>
</evidence>
<feature type="region of interest" description="Disordered" evidence="1">
    <location>
        <begin position="194"/>
        <end position="215"/>
    </location>
</feature>
<dbReference type="Pfam" id="PF13618">
    <property type="entry name" value="Gluconate_2-dh3"/>
    <property type="match status" value="1"/>
</dbReference>
<reference evidence="2 3" key="1">
    <citation type="submission" date="2023-07" db="EMBL/GenBank/DDBJ databases">
        <title>Genomic Encyclopedia of Type Strains, Phase IV (KMG-IV): sequencing the most valuable type-strain genomes for metagenomic binning, comparative biology and taxonomic classification.</title>
        <authorList>
            <person name="Goeker M."/>
        </authorList>
    </citation>
    <scope>NUCLEOTIDE SEQUENCE [LARGE SCALE GENOMIC DNA]</scope>
    <source>
        <strain evidence="2 3">DSM 19922</strain>
    </source>
</reference>